<keyword evidence="8 15" id="KW-0547">Nucleotide-binding</keyword>
<comment type="pathway">
    <text evidence="3 15">Cofactor biosynthesis; FMN biosynthesis; FMN from riboflavin (ATP route): step 1/1.</text>
</comment>
<dbReference type="GO" id="GO:0008531">
    <property type="term" value="F:riboflavin kinase activity"/>
    <property type="evidence" value="ECO:0007669"/>
    <property type="project" value="UniProtKB-UniRule"/>
</dbReference>
<dbReference type="PANTHER" id="PTHR22749">
    <property type="entry name" value="RIBOFLAVIN KINASE/FMN ADENYLYLTRANSFERASE"/>
    <property type="match status" value="1"/>
</dbReference>
<dbReference type="GO" id="GO:0005524">
    <property type="term" value="F:ATP binding"/>
    <property type="evidence" value="ECO:0007669"/>
    <property type="project" value="UniProtKB-UniRule"/>
</dbReference>
<dbReference type="InterPro" id="IPR023468">
    <property type="entry name" value="Riboflavin_kinase"/>
</dbReference>
<comment type="catalytic activity">
    <reaction evidence="13 15">
        <text>riboflavin + ATP = FMN + ADP + H(+)</text>
        <dbReference type="Rhea" id="RHEA:14357"/>
        <dbReference type="ChEBI" id="CHEBI:15378"/>
        <dbReference type="ChEBI" id="CHEBI:30616"/>
        <dbReference type="ChEBI" id="CHEBI:57986"/>
        <dbReference type="ChEBI" id="CHEBI:58210"/>
        <dbReference type="ChEBI" id="CHEBI:456216"/>
        <dbReference type="EC" id="2.7.1.26"/>
    </reaction>
</comment>
<evidence type="ECO:0000256" key="12">
    <source>
        <dbReference type="ARBA" id="ARBA00023268"/>
    </source>
</evidence>
<comment type="catalytic activity">
    <reaction evidence="14 15">
        <text>FMN + ATP + H(+) = FAD + diphosphate</text>
        <dbReference type="Rhea" id="RHEA:17237"/>
        <dbReference type="ChEBI" id="CHEBI:15378"/>
        <dbReference type="ChEBI" id="CHEBI:30616"/>
        <dbReference type="ChEBI" id="CHEBI:33019"/>
        <dbReference type="ChEBI" id="CHEBI:57692"/>
        <dbReference type="ChEBI" id="CHEBI:58210"/>
        <dbReference type="EC" id="2.7.7.2"/>
    </reaction>
</comment>
<dbReference type="InterPro" id="IPR014729">
    <property type="entry name" value="Rossmann-like_a/b/a_fold"/>
</dbReference>
<keyword evidence="5 15" id="KW-0288">FMN</keyword>
<dbReference type="RefSeq" id="WP_284681001.1">
    <property type="nucleotide sequence ID" value="NZ_CP060096.1"/>
</dbReference>
<gene>
    <name evidence="17" type="ORF">ACETAC_05285</name>
</gene>
<proteinExistence type="inferred from homology"/>
<dbReference type="Gene3D" id="3.40.50.620">
    <property type="entry name" value="HUPs"/>
    <property type="match status" value="1"/>
</dbReference>
<dbReference type="FunFam" id="3.40.50.620:FF:000021">
    <property type="entry name" value="Riboflavin biosynthesis protein"/>
    <property type="match status" value="1"/>
</dbReference>
<dbReference type="Gene3D" id="2.40.30.30">
    <property type="entry name" value="Riboflavin kinase-like"/>
    <property type="match status" value="1"/>
</dbReference>
<protein>
    <recommendedName>
        <fullName evidence="15">Riboflavin biosynthesis protein</fullName>
    </recommendedName>
    <domain>
        <recommendedName>
            <fullName evidence="15">Riboflavin kinase</fullName>
            <ecNumber evidence="15">2.7.1.26</ecNumber>
        </recommendedName>
        <alternativeName>
            <fullName evidence="15">Flavokinase</fullName>
        </alternativeName>
    </domain>
    <domain>
        <recommendedName>
            <fullName evidence="15">FMN adenylyltransferase</fullName>
            <ecNumber evidence="15">2.7.7.2</ecNumber>
        </recommendedName>
        <alternativeName>
            <fullName evidence="15">FAD pyrophosphorylase</fullName>
        </alternativeName>
        <alternativeName>
            <fullName evidence="15">FAD synthase</fullName>
        </alternativeName>
    </domain>
</protein>
<dbReference type="GO" id="GO:0009231">
    <property type="term" value="P:riboflavin biosynthetic process"/>
    <property type="evidence" value="ECO:0007669"/>
    <property type="project" value="InterPro"/>
</dbReference>
<evidence type="ECO:0000259" key="16">
    <source>
        <dbReference type="SMART" id="SM00904"/>
    </source>
</evidence>
<dbReference type="AlphaFoldDB" id="A0A975AXK4"/>
<dbReference type="SMART" id="SM00904">
    <property type="entry name" value="Flavokinase"/>
    <property type="match status" value="1"/>
</dbReference>
<keyword evidence="11 15" id="KW-0067">ATP-binding</keyword>
<dbReference type="InterPro" id="IPR002606">
    <property type="entry name" value="Riboflavin_kinase_bac"/>
</dbReference>
<comment type="pathway">
    <text evidence="2 15">Cofactor biosynthesis; FAD biosynthesis; FAD from FMN: step 1/1.</text>
</comment>
<dbReference type="NCBIfam" id="TIGR00083">
    <property type="entry name" value="ribF"/>
    <property type="match status" value="1"/>
</dbReference>
<evidence type="ECO:0000256" key="6">
    <source>
        <dbReference type="ARBA" id="ARBA00022679"/>
    </source>
</evidence>
<dbReference type="GO" id="GO:0006747">
    <property type="term" value="P:FAD biosynthetic process"/>
    <property type="evidence" value="ECO:0007669"/>
    <property type="project" value="UniProtKB-UniRule"/>
</dbReference>
<dbReference type="SUPFAM" id="SSF52374">
    <property type="entry name" value="Nucleotidylyl transferase"/>
    <property type="match status" value="1"/>
</dbReference>
<dbReference type="EMBL" id="CP060096">
    <property type="protein sequence ID" value="QSZ28258.1"/>
    <property type="molecule type" value="Genomic_DNA"/>
</dbReference>
<keyword evidence="6 15" id="KW-0808">Transferase</keyword>
<evidence type="ECO:0000256" key="8">
    <source>
        <dbReference type="ARBA" id="ARBA00022741"/>
    </source>
</evidence>
<dbReference type="PANTHER" id="PTHR22749:SF6">
    <property type="entry name" value="RIBOFLAVIN KINASE"/>
    <property type="match status" value="1"/>
</dbReference>
<keyword evidence="4 15" id="KW-0285">Flavoprotein</keyword>
<dbReference type="KEGG" id="aaut:ACETAC_05285"/>
<dbReference type="Pfam" id="PF01687">
    <property type="entry name" value="Flavokinase"/>
    <property type="match status" value="1"/>
</dbReference>
<keyword evidence="10 15" id="KW-0274">FAD</keyword>
<evidence type="ECO:0000256" key="4">
    <source>
        <dbReference type="ARBA" id="ARBA00022630"/>
    </source>
</evidence>
<evidence type="ECO:0000256" key="14">
    <source>
        <dbReference type="ARBA" id="ARBA00049494"/>
    </source>
</evidence>
<keyword evidence="7 15" id="KW-0548">Nucleotidyltransferase</keyword>
<evidence type="ECO:0000256" key="11">
    <source>
        <dbReference type="ARBA" id="ARBA00022840"/>
    </source>
</evidence>
<keyword evidence="9 15" id="KW-0418">Kinase</keyword>
<dbReference type="InterPro" id="IPR023465">
    <property type="entry name" value="Riboflavin_kinase_dom_sf"/>
</dbReference>
<dbReference type="GO" id="GO:0009398">
    <property type="term" value="P:FMN biosynthetic process"/>
    <property type="evidence" value="ECO:0007669"/>
    <property type="project" value="UniProtKB-UniRule"/>
</dbReference>
<evidence type="ECO:0000256" key="1">
    <source>
        <dbReference type="ARBA" id="ARBA00002121"/>
    </source>
</evidence>
<evidence type="ECO:0000256" key="13">
    <source>
        <dbReference type="ARBA" id="ARBA00047880"/>
    </source>
</evidence>
<dbReference type="CDD" id="cd02064">
    <property type="entry name" value="FAD_synthetase_N"/>
    <property type="match status" value="1"/>
</dbReference>
<comment type="function">
    <text evidence="1">Catalyzes the phosphorylation of riboflavin to FMN followed by the adenylation of FMN to FAD.</text>
</comment>
<feature type="domain" description="Riboflavin kinase" evidence="16">
    <location>
        <begin position="182"/>
        <end position="306"/>
    </location>
</feature>
<evidence type="ECO:0000256" key="2">
    <source>
        <dbReference type="ARBA" id="ARBA00004726"/>
    </source>
</evidence>
<dbReference type="NCBIfam" id="NF004160">
    <property type="entry name" value="PRK05627.1-3"/>
    <property type="match status" value="1"/>
</dbReference>
<dbReference type="PIRSF" id="PIRSF004491">
    <property type="entry name" value="FAD_Synth"/>
    <property type="match status" value="1"/>
</dbReference>
<evidence type="ECO:0000313" key="18">
    <source>
        <dbReference type="Proteomes" id="UP000671913"/>
    </source>
</evidence>
<comment type="similarity">
    <text evidence="15">Belongs to the ribF family.</text>
</comment>
<dbReference type="NCBIfam" id="NF004162">
    <property type="entry name" value="PRK05627.1-5"/>
    <property type="match status" value="1"/>
</dbReference>
<keyword evidence="12" id="KW-0511">Multifunctional enzyme</keyword>
<dbReference type="GO" id="GO:0003919">
    <property type="term" value="F:FMN adenylyltransferase activity"/>
    <property type="evidence" value="ECO:0007669"/>
    <property type="project" value="UniProtKB-UniRule"/>
</dbReference>
<dbReference type="FunFam" id="2.40.30.30:FF:000003">
    <property type="entry name" value="Riboflavin biosynthesis protein"/>
    <property type="match status" value="1"/>
</dbReference>
<evidence type="ECO:0000256" key="7">
    <source>
        <dbReference type="ARBA" id="ARBA00022695"/>
    </source>
</evidence>
<name>A0A975AXK4_9THEO</name>
<dbReference type="InterPro" id="IPR015865">
    <property type="entry name" value="Riboflavin_kinase_bac/euk"/>
</dbReference>
<dbReference type="Proteomes" id="UP000671913">
    <property type="component" value="Chromosome"/>
</dbReference>
<dbReference type="EC" id="2.7.7.2" evidence="15"/>
<reference evidence="17" key="1">
    <citation type="submission" date="2020-08" db="EMBL/GenBank/DDBJ databases">
        <title>Genomic insights into the carbon and energy metabolism of the first obligate autotrophic acetogenic bacterium Aceticella autotrophica gen. nov., sp. nov.</title>
        <authorList>
            <person name="Toshchakov S.V."/>
            <person name="Elcheninov A.G."/>
            <person name="Kublanov I.V."/>
            <person name="Frolov E.N."/>
            <person name="Lebedinsky A.V."/>
        </authorList>
    </citation>
    <scope>NUCLEOTIDE SEQUENCE</scope>
    <source>
        <strain evidence="17">3443-3Ac</strain>
    </source>
</reference>
<evidence type="ECO:0000256" key="3">
    <source>
        <dbReference type="ARBA" id="ARBA00005201"/>
    </source>
</evidence>
<evidence type="ECO:0000256" key="9">
    <source>
        <dbReference type="ARBA" id="ARBA00022777"/>
    </source>
</evidence>
<accession>A0A975AXK4</accession>
<dbReference type="SUPFAM" id="SSF82114">
    <property type="entry name" value="Riboflavin kinase-like"/>
    <property type="match status" value="1"/>
</dbReference>
<evidence type="ECO:0000256" key="15">
    <source>
        <dbReference type="PIRNR" id="PIRNR004491"/>
    </source>
</evidence>
<dbReference type="Pfam" id="PF06574">
    <property type="entry name" value="FAD_syn"/>
    <property type="match status" value="1"/>
</dbReference>
<dbReference type="EC" id="2.7.1.26" evidence="15"/>
<sequence length="310" mass="35853">MEIIDENNIYTNSEYKAVALGNFDGIHLGHQALLNNTVKLAKNNHIASAVFTFRQHTMEIINPEKMPFLLITLKKKIKMLSQFDLDYCILFNFTKEYSKMQPEDFIKNVLVDKLKMKIAIVGENYRFGYNASGDVKFLKEASIKYGYNVNVIKHIKINDKTVSSSYIRNLIKLGEIEEANKCLGHYFSLEGYVTEGEKIGRELGFPTANIKIDENIIIPNSGVYLTRIKITDNYFIGVTNVGFNPTFKNRDFSIETFILNFNGNIYGKFIEIEFIKKIRDEIKFKNIEDLIQQINNDVVYAQNYKNILQE</sequence>
<evidence type="ECO:0000313" key="17">
    <source>
        <dbReference type="EMBL" id="QSZ28258.1"/>
    </source>
</evidence>
<evidence type="ECO:0000256" key="10">
    <source>
        <dbReference type="ARBA" id="ARBA00022827"/>
    </source>
</evidence>
<evidence type="ECO:0000256" key="5">
    <source>
        <dbReference type="ARBA" id="ARBA00022643"/>
    </source>
</evidence>
<organism evidence="17 18">
    <name type="scientific">Aceticella autotrophica</name>
    <dbReference type="NCBI Taxonomy" id="2755338"/>
    <lineage>
        <taxon>Bacteria</taxon>
        <taxon>Bacillati</taxon>
        <taxon>Bacillota</taxon>
        <taxon>Clostridia</taxon>
        <taxon>Thermoanaerobacterales</taxon>
        <taxon>Thermoanaerobacteraceae</taxon>
        <taxon>Aceticella</taxon>
    </lineage>
</organism>
<dbReference type="InterPro" id="IPR015864">
    <property type="entry name" value="FAD_synthase"/>
</dbReference>
<keyword evidence="18" id="KW-1185">Reference proteome</keyword>